<comment type="caution">
    <text evidence="2">The sequence shown here is derived from an EMBL/GenBank/DDBJ whole genome shotgun (WGS) entry which is preliminary data.</text>
</comment>
<protein>
    <submittedName>
        <fullName evidence="2">Uncharacterized protein</fullName>
    </submittedName>
</protein>
<accession>A0A6H9FPB9</accession>
<gene>
    <name evidence="2" type="ORF">NIES3787_04550</name>
</gene>
<dbReference type="Proteomes" id="UP000438874">
    <property type="component" value="Unassembled WGS sequence"/>
</dbReference>
<dbReference type="AlphaFoldDB" id="A0A6H9FPB9"/>
<reference evidence="2 3" key="1">
    <citation type="submission" date="2019-02" db="EMBL/GenBank/DDBJ databases">
        <title>Draft genome sequence of Arthrospira platensis NIES-3787.</title>
        <authorList>
            <person name="Yamaguchi H."/>
            <person name="Suzuki S."/>
            <person name="Kawachi M."/>
        </authorList>
    </citation>
    <scope>NUCLEOTIDE SEQUENCE [LARGE SCALE GENOMIC DNA]</scope>
    <source>
        <strain evidence="2 3">NIES-3787</strain>
    </source>
</reference>
<keyword evidence="1" id="KW-0472">Membrane</keyword>
<keyword evidence="1" id="KW-1133">Transmembrane helix</keyword>
<feature type="transmembrane region" description="Helical" evidence="1">
    <location>
        <begin position="239"/>
        <end position="256"/>
    </location>
</feature>
<keyword evidence="1" id="KW-0812">Transmembrane</keyword>
<dbReference type="EMBL" id="BJCH01000003">
    <property type="protein sequence ID" value="GCL44778.1"/>
    <property type="molecule type" value="Genomic_DNA"/>
</dbReference>
<sequence length="262" mass="26677">MLTLAKIINFGGGVKPGLSVAGSTLLVGFLGLTVSPSLAASIGVNFYGGSFTIPASGSPGIVSAINWNNIAGTSGTNITLNDDTATATTAQLTFTAPEVYNSFRVINTPNAATNTLYRSGLILNNGVAISLSGIPYSSYDLYVFASADTTATNQLSISNGTTTFYYASAGQNNSGATALLQTTSTTSGSPTTGPAQYQLFSGLTGSSVTLTAGGGIPVTISNNLFGFQIVNTAQPVPESSMIMGLVFFGGGLFAVSRRKNRN</sequence>
<evidence type="ECO:0000313" key="3">
    <source>
        <dbReference type="Proteomes" id="UP000438874"/>
    </source>
</evidence>
<dbReference type="RefSeq" id="WP_159247794.1">
    <property type="nucleotide sequence ID" value="NZ_BJCH01000003.1"/>
</dbReference>
<organism evidence="2 3">
    <name type="scientific">Microcystis aeruginosa NIES-3787</name>
    <dbReference type="NCBI Taxonomy" id="2517782"/>
    <lineage>
        <taxon>Bacteria</taxon>
        <taxon>Bacillati</taxon>
        <taxon>Cyanobacteriota</taxon>
        <taxon>Cyanophyceae</taxon>
        <taxon>Oscillatoriophycideae</taxon>
        <taxon>Chroococcales</taxon>
        <taxon>Microcystaceae</taxon>
        <taxon>Microcystis</taxon>
    </lineage>
</organism>
<name>A0A6H9FPB9_MICAE</name>
<evidence type="ECO:0000313" key="2">
    <source>
        <dbReference type="EMBL" id="GCL44778.1"/>
    </source>
</evidence>
<evidence type="ECO:0000256" key="1">
    <source>
        <dbReference type="SAM" id="Phobius"/>
    </source>
</evidence>
<proteinExistence type="predicted"/>